<feature type="domain" description="Glyoxal oxidase N-terminal" evidence="2">
    <location>
        <begin position="62"/>
        <end position="449"/>
    </location>
</feature>
<dbReference type="EMBL" id="KN833039">
    <property type="protein sequence ID" value="KIM76040.1"/>
    <property type="molecule type" value="Genomic_DNA"/>
</dbReference>
<feature type="domain" description="Galactose oxidase-like Early set" evidence="3">
    <location>
        <begin position="454"/>
        <end position="551"/>
    </location>
</feature>
<dbReference type="InterPro" id="IPR037293">
    <property type="entry name" value="Gal_Oxidase_central_sf"/>
</dbReference>
<dbReference type="InParanoid" id="A0A0C3EU49"/>
<keyword evidence="1" id="KW-0732">Signal</keyword>
<evidence type="ECO:0000256" key="1">
    <source>
        <dbReference type="ARBA" id="ARBA00022729"/>
    </source>
</evidence>
<dbReference type="Pfam" id="PF07250">
    <property type="entry name" value="Glyoxal_oxid_N"/>
    <property type="match status" value="1"/>
</dbReference>
<reference evidence="4 5" key="1">
    <citation type="submission" date="2014-04" db="EMBL/GenBank/DDBJ databases">
        <authorList>
            <consortium name="DOE Joint Genome Institute"/>
            <person name="Kuo A."/>
            <person name="Tarkka M."/>
            <person name="Buscot F."/>
            <person name="Kohler A."/>
            <person name="Nagy L.G."/>
            <person name="Floudas D."/>
            <person name="Copeland A."/>
            <person name="Barry K.W."/>
            <person name="Cichocki N."/>
            <person name="Veneault-Fourrey C."/>
            <person name="LaButti K."/>
            <person name="Lindquist E.A."/>
            <person name="Lipzen A."/>
            <person name="Lundell T."/>
            <person name="Morin E."/>
            <person name="Murat C."/>
            <person name="Sun H."/>
            <person name="Tunlid A."/>
            <person name="Henrissat B."/>
            <person name="Grigoriev I.V."/>
            <person name="Hibbett D.S."/>
            <person name="Martin F."/>
            <person name="Nordberg H.P."/>
            <person name="Cantor M.N."/>
            <person name="Hua S.X."/>
        </authorList>
    </citation>
    <scope>NUCLEOTIDE SEQUENCE [LARGE SCALE GENOMIC DNA]</scope>
    <source>
        <strain evidence="4 5">F 1598</strain>
    </source>
</reference>
<dbReference type="HOGENOM" id="CLU_009630_2_1_1"/>
<dbReference type="STRING" id="765440.A0A0C3EU49"/>
<accession>A0A0C3EU49</accession>
<dbReference type="SUPFAM" id="SSF50965">
    <property type="entry name" value="Galactose oxidase, central domain"/>
    <property type="match status" value="1"/>
</dbReference>
<sequence length="589" mass="63222">MDEDIKLSFIQPILATAWDGTSAYQQIGTSGVAVMQMSVIDDQYVIFFDKAEHNPLTTSDGNHAWSALFNTYAHTVRALKLVTNSFCAGGGWLGNGTLIDYGGNPQESVTSGNGVMGIRLYTPQPNGTGEIWEDPATIHLTTNRRVRNLLSCKTLNFPSYRRWYPSSARISDGSQIIFGGALAGGFNDIPSFDNPTLEFFPPKGNGQPITSQFLKDAMPSNLFPHMFTLPDNRIFVAANTLAMIYNWVDNTETRLPNFPNGVRVNYPWSAGAVLLPLTSENNYTPEVLFCGGSTVDDSLSPSDISSQTPASNQCARMVLDTVGISAGWQVETMPGTRLMNDAIVMPDGNILFINGVATGVAGYGNVADQIGQSNADNPVLTPWLYTPSAAEGQRFTTGFANTTIGRLYHSTASLLPDGSVLVAGSNPNADVSTTKYMTQYEVETFQPPYMSMIRPSYAGTPQNIDYGQIFTVTVSNPGNATAITAAIMDLGFHTHAVSLDSKYVGLVSNYDSTSDELNITGPPNAYIYPPGPAWLYILGDGIPSNGTKVMIGTGADPPSSAEAYKGAIKYSKEAQAQYQNMNLTSSGGG</sequence>
<evidence type="ECO:0000259" key="3">
    <source>
        <dbReference type="Pfam" id="PF09118"/>
    </source>
</evidence>
<organism evidence="4 5">
    <name type="scientific">Piloderma croceum (strain F 1598)</name>
    <dbReference type="NCBI Taxonomy" id="765440"/>
    <lineage>
        <taxon>Eukaryota</taxon>
        <taxon>Fungi</taxon>
        <taxon>Dikarya</taxon>
        <taxon>Basidiomycota</taxon>
        <taxon>Agaricomycotina</taxon>
        <taxon>Agaricomycetes</taxon>
        <taxon>Agaricomycetidae</taxon>
        <taxon>Atheliales</taxon>
        <taxon>Atheliaceae</taxon>
        <taxon>Piloderma</taxon>
    </lineage>
</organism>
<name>A0A0C3EU49_PILCF</name>
<dbReference type="Gene3D" id="2.130.10.80">
    <property type="entry name" value="Galactose oxidase/kelch, beta-propeller"/>
    <property type="match status" value="1"/>
</dbReference>
<dbReference type="InterPro" id="IPR009880">
    <property type="entry name" value="Glyoxal_oxidase_N"/>
</dbReference>
<dbReference type="PANTHER" id="PTHR32208:SF96">
    <property type="entry name" value="GLYOXAL OXIDASE"/>
    <property type="match status" value="1"/>
</dbReference>
<proteinExistence type="predicted"/>
<dbReference type="InterPro" id="IPR013783">
    <property type="entry name" value="Ig-like_fold"/>
</dbReference>
<keyword evidence="5" id="KW-1185">Reference proteome</keyword>
<dbReference type="PANTHER" id="PTHR32208">
    <property type="entry name" value="SECRETED PROTEIN-RELATED"/>
    <property type="match status" value="1"/>
</dbReference>
<evidence type="ECO:0000259" key="2">
    <source>
        <dbReference type="Pfam" id="PF07250"/>
    </source>
</evidence>
<dbReference type="SUPFAM" id="SSF81296">
    <property type="entry name" value="E set domains"/>
    <property type="match status" value="1"/>
</dbReference>
<dbReference type="AlphaFoldDB" id="A0A0C3EU49"/>
<gene>
    <name evidence="4" type="ORF">PILCRDRAFT_78207</name>
</gene>
<evidence type="ECO:0000313" key="5">
    <source>
        <dbReference type="Proteomes" id="UP000054166"/>
    </source>
</evidence>
<dbReference type="Pfam" id="PF09118">
    <property type="entry name" value="GO-like_E_set"/>
    <property type="match status" value="1"/>
</dbReference>
<dbReference type="Proteomes" id="UP000054166">
    <property type="component" value="Unassembled WGS sequence"/>
</dbReference>
<reference evidence="5" key="2">
    <citation type="submission" date="2015-01" db="EMBL/GenBank/DDBJ databases">
        <title>Evolutionary Origins and Diversification of the Mycorrhizal Mutualists.</title>
        <authorList>
            <consortium name="DOE Joint Genome Institute"/>
            <consortium name="Mycorrhizal Genomics Consortium"/>
            <person name="Kohler A."/>
            <person name="Kuo A."/>
            <person name="Nagy L.G."/>
            <person name="Floudas D."/>
            <person name="Copeland A."/>
            <person name="Barry K.W."/>
            <person name="Cichocki N."/>
            <person name="Veneault-Fourrey C."/>
            <person name="LaButti K."/>
            <person name="Lindquist E.A."/>
            <person name="Lipzen A."/>
            <person name="Lundell T."/>
            <person name="Morin E."/>
            <person name="Murat C."/>
            <person name="Riley R."/>
            <person name="Ohm R."/>
            <person name="Sun H."/>
            <person name="Tunlid A."/>
            <person name="Henrissat B."/>
            <person name="Grigoriev I.V."/>
            <person name="Hibbett D.S."/>
            <person name="Martin F."/>
        </authorList>
    </citation>
    <scope>NUCLEOTIDE SEQUENCE [LARGE SCALE GENOMIC DNA]</scope>
    <source>
        <strain evidence="5">F 1598</strain>
    </source>
</reference>
<protein>
    <submittedName>
        <fullName evidence="4">Glyoxal oxidase</fullName>
    </submittedName>
</protein>
<dbReference type="InterPro" id="IPR011043">
    <property type="entry name" value="Gal_Oxase/kelch_b-propeller"/>
</dbReference>
<evidence type="ECO:0000313" key="4">
    <source>
        <dbReference type="EMBL" id="KIM76040.1"/>
    </source>
</evidence>
<dbReference type="CDD" id="cd02851">
    <property type="entry name" value="E_set_GO_C"/>
    <property type="match status" value="1"/>
</dbReference>
<dbReference type="OrthoDB" id="2019572at2759"/>
<dbReference type="InterPro" id="IPR015202">
    <property type="entry name" value="GO-like_E_set"/>
</dbReference>
<dbReference type="Gene3D" id="2.60.40.10">
    <property type="entry name" value="Immunoglobulins"/>
    <property type="match status" value="1"/>
</dbReference>
<dbReference type="InterPro" id="IPR014756">
    <property type="entry name" value="Ig_E-set"/>
</dbReference>